<dbReference type="OrthoDB" id="7462577at2759"/>
<keyword evidence="9" id="KW-0255">Endonuclease</keyword>
<keyword evidence="10" id="KW-0378">Hydrolase</keyword>
<sequence>MALLSSLITHCFRSKVNLNEISHNSAMSLVRKVLDMGVLLAENIQINGADPDTKQWLEDHKHPVFGFPTLVRFSWETCKPFFKDAVEVTWESDEVDEDGTDNGSTKRQVKLSSLGFTGFKRKTEEIESSGKGRCKFFQARKLELTWRPSLEDGEFVFMHCVGYSAEMTELIGSGEHGIKRL</sequence>
<gene>
    <name evidence="11" type="ORF">NCGR_LOCUS51712</name>
</gene>
<dbReference type="AlphaFoldDB" id="A0A811REP2"/>
<dbReference type="GO" id="GO:0003723">
    <property type="term" value="F:RNA binding"/>
    <property type="evidence" value="ECO:0007669"/>
    <property type="project" value="InterPro"/>
</dbReference>
<evidence type="ECO:0000256" key="10">
    <source>
        <dbReference type="ARBA" id="ARBA00022801"/>
    </source>
</evidence>
<keyword evidence="7" id="KW-0540">Nuclease</keyword>
<dbReference type="GO" id="GO:0032299">
    <property type="term" value="C:ribonuclease H2 complex"/>
    <property type="evidence" value="ECO:0007669"/>
    <property type="project" value="TreeGrafter"/>
</dbReference>
<dbReference type="InterPro" id="IPR001352">
    <property type="entry name" value="RNase_HII/HIII"/>
</dbReference>
<accession>A0A811REP2</accession>
<comment type="similarity">
    <text evidence="4">Belongs to the RNase HII family. Eukaryotic subfamily.</text>
</comment>
<evidence type="ECO:0000313" key="12">
    <source>
        <dbReference type="Proteomes" id="UP000604825"/>
    </source>
</evidence>
<dbReference type="GO" id="GO:0046872">
    <property type="term" value="F:metal ion binding"/>
    <property type="evidence" value="ECO:0007669"/>
    <property type="project" value="UniProtKB-KW"/>
</dbReference>
<evidence type="ECO:0000256" key="5">
    <source>
        <dbReference type="ARBA" id="ARBA00012180"/>
    </source>
</evidence>
<keyword evidence="8" id="KW-0479">Metal-binding</keyword>
<dbReference type="InterPro" id="IPR023160">
    <property type="entry name" value="RNase_HII_hlx-loop-hlx_cap_dom"/>
</dbReference>
<dbReference type="FunFam" id="1.10.10.460:FF:000001">
    <property type="entry name" value="Ribonuclease"/>
    <property type="match status" value="1"/>
</dbReference>
<proteinExistence type="inferred from homology"/>
<dbReference type="EMBL" id="CAJGYO010000014">
    <property type="protein sequence ID" value="CAD6268407.1"/>
    <property type="molecule type" value="Genomic_DNA"/>
</dbReference>
<evidence type="ECO:0000256" key="7">
    <source>
        <dbReference type="ARBA" id="ARBA00022722"/>
    </source>
</evidence>
<evidence type="ECO:0000256" key="1">
    <source>
        <dbReference type="ARBA" id="ARBA00000077"/>
    </source>
</evidence>
<organism evidence="11 12">
    <name type="scientific">Miscanthus lutarioriparius</name>
    <dbReference type="NCBI Taxonomy" id="422564"/>
    <lineage>
        <taxon>Eukaryota</taxon>
        <taxon>Viridiplantae</taxon>
        <taxon>Streptophyta</taxon>
        <taxon>Embryophyta</taxon>
        <taxon>Tracheophyta</taxon>
        <taxon>Spermatophyta</taxon>
        <taxon>Magnoliopsida</taxon>
        <taxon>Liliopsida</taxon>
        <taxon>Poales</taxon>
        <taxon>Poaceae</taxon>
        <taxon>PACMAD clade</taxon>
        <taxon>Panicoideae</taxon>
        <taxon>Andropogonodae</taxon>
        <taxon>Andropogoneae</taxon>
        <taxon>Saccharinae</taxon>
        <taxon>Miscanthus</taxon>
    </lineage>
</organism>
<evidence type="ECO:0000256" key="2">
    <source>
        <dbReference type="ARBA" id="ARBA00001936"/>
    </source>
</evidence>
<evidence type="ECO:0000256" key="4">
    <source>
        <dbReference type="ARBA" id="ARBA00007058"/>
    </source>
</evidence>
<evidence type="ECO:0000313" key="11">
    <source>
        <dbReference type="EMBL" id="CAD6268407.1"/>
    </source>
</evidence>
<dbReference type="PANTHER" id="PTHR10954:SF19">
    <property type="entry name" value="RIBONUCLEASE"/>
    <property type="match status" value="1"/>
</dbReference>
<evidence type="ECO:0000256" key="8">
    <source>
        <dbReference type="ARBA" id="ARBA00022723"/>
    </source>
</evidence>
<dbReference type="GO" id="GO:0043137">
    <property type="term" value="P:DNA replication, removal of RNA primer"/>
    <property type="evidence" value="ECO:0007669"/>
    <property type="project" value="TreeGrafter"/>
</dbReference>
<dbReference type="EC" id="3.1.26.4" evidence="5"/>
<comment type="catalytic activity">
    <reaction evidence="1">
        <text>Endonucleolytic cleavage to 5'-phosphomonoester.</text>
        <dbReference type="EC" id="3.1.26.4"/>
    </reaction>
</comment>
<name>A0A811REP2_9POAL</name>
<evidence type="ECO:0000256" key="9">
    <source>
        <dbReference type="ARBA" id="ARBA00022759"/>
    </source>
</evidence>
<dbReference type="GO" id="GO:0006298">
    <property type="term" value="P:mismatch repair"/>
    <property type="evidence" value="ECO:0007669"/>
    <property type="project" value="TreeGrafter"/>
</dbReference>
<evidence type="ECO:0000256" key="3">
    <source>
        <dbReference type="ARBA" id="ARBA00001946"/>
    </source>
</evidence>
<dbReference type="Proteomes" id="UP000604825">
    <property type="component" value="Unassembled WGS sequence"/>
</dbReference>
<dbReference type="GO" id="GO:0004523">
    <property type="term" value="F:RNA-DNA hybrid ribonuclease activity"/>
    <property type="evidence" value="ECO:0007669"/>
    <property type="project" value="UniProtKB-EC"/>
</dbReference>
<evidence type="ECO:0000256" key="6">
    <source>
        <dbReference type="ARBA" id="ARBA00019111"/>
    </source>
</evidence>
<comment type="cofactor">
    <cofactor evidence="3">
        <name>Mg(2+)</name>
        <dbReference type="ChEBI" id="CHEBI:18420"/>
    </cofactor>
</comment>
<comment type="caution">
    <text evidence="11">The sequence shown here is derived from an EMBL/GenBank/DDBJ whole genome shotgun (WGS) entry which is preliminary data.</text>
</comment>
<dbReference type="PANTHER" id="PTHR10954">
    <property type="entry name" value="RIBONUCLEASE H2 SUBUNIT A"/>
    <property type="match status" value="1"/>
</dbReference>
<dbReference type="Gene3D" id="1.10.10.460">
    <property type="entry name" value="Ribonuclease hii. Domain 2"/>
    <property type="match status" value="1"/>
</dbReference>
<keyword evidence="12" id="KW-1185">Reference proteome</keyword>
<comment type="cofactor">
    <cofactor evidence="2">
        <name>Mn(2+)</name>
        <dbReference type="ChEBI" id="CHEBI:29035"/>
    </cofactor>
</comment>
<protein>
    <recommendedName>
        <fullName evidence="6">Ribonuclease H2 subunit A</fullName>
        <ecNumber evidence="5">3.1.26.4</ecNumber>
    </recommendedName>
</protein>
<reference evidence="11" key="1">
    <citation type="submission" date="2020-10" db="EMBL/GenBank/DDBJ databases">
        <authorList>
            <person name="Han B."/>
            <person name="Lu T."/>
            <person name="Zhao Q."/>
            <person name="Huang X."/>
            <person name="Zhao Y."/>
        </authorList>
    </citation>
    <scope>NUCLEOTIDE SEQUENCE</scope>
</reference>